<name>A0AAV2F104_9ROSI</name>
<dbReference type="AlphaFoldDB" id="A0AAV2F104"/>
<dbReference type="SUPFAM" id="SSF48576">
    <property type="entry name" value="Terpenoid synthases"/>
    <property type="match status" value="1"/>
</dbReference>
<evidence type="ECO:0000259" key="6">
    <source>
        <dbReference type="Pfam" id="PF03936"/>
    </source>
</evidence>
<evidence type="ECO:0000256" key="2">
    <source>
        <dbReference type="ARBA" id="ARBA00022723"/>
    </source>
</evidence>
<dbReference type="FunFam" id="1.10.600.10:FF:000007">
    <property type="entry name" value="Isoprene synthase, chloroplastic"/>
    <property type="match status" value="1"/>
</dbReference>
<organism evidence="7 8">
    <name type="scientific">Linum trigynum</name>
    <dbReference type="NCBI Taxonomy" id="586398"/>
    <lineage>
        <taxon>Eukaryota</taxon>
        <taxon>Viridiplantae</taxon>
        <taxon>Streptophyta</taxon>
        <taxon>Embryophyta</taxon>
        <taxon>Tracheophyta</taxon>
        <taxon>Spermatophyta</taxon>
        <taxon>Magnoliopsida</taxon>
        <taxon>eudicotyledons</taxon>
        <taxon>Gunneridae</taxon>
        <taxon>Pentapetalae</taxon>
        <taxon>rosids</taxon>
        <taxon>fabids</taxon>
        <taxon>Malpighiales</taxon>
        <taxon>Linaceae</taxon>
        <taxon>Linum</taxon>
    </lineage>
</organism>
<dbReference type="GO" id="GO:0010333">
    <property type="term" value="F:terpene synthase activity"/>
    <property type="evidence" value="ECO:0007669"/>
    <property type="project" value="InterPro"/>
</dbReference>
<accession>A0AAV2F104</accession>
<keyword evidence="8" id="KW-1185">Reference proteome</keyword>
<feature type="domain" description="Terpene synthase metal-binding" evidence="6">
    <location>
        <begin position="296"/>
        <end position="536"/>
    </location>
</feature>
<dbReference type="InterPro" id="IPR001906">
    <property type="entry name" value="Terpene_synth_N"/>
</dbReference>
<dbReference type="PANTHER" id="PTHR31225:SF93">
    <property type="entry name" value="ALPHA-HUMULENE_(-)-(E)-BETA-CARYOPHYLLENE SYNTHASE"/>
    <property type="match status" value="1"/>
</dbReference>
<evidence type="ECO:0000256" key="4">
    <source>
        <dbReference type="ARBA" id="ARBA00023239"/>
    </source>
</evidence>
<evidence type="ECO:0000313" key="8">
    <source>
        <dbReference type="Proteomes" id="UP001497516"/>
    </source>
</evidence>
<feature type="domain" description="Terpene synthase N-terminal" evidence="5">
    <location>
        <begin position="50"/>
        <end position="238"/>
    </location>
</feature>
<dbReference type="Gene3D" id="1.10.600.10">
    <property type="entry name" value="Farnesyl Diphosphate Synthase"/>
    <property type="match status" value="1"/>
</dbReference>
<dbReference type="GO" id="GO:0000287">
    <property type="term" value="F:magnesium ion binding"/>
    <property type="evidence" value="ECO:0007669"/>
    <property type="project" value="InterPro"/>
</dbReference>
<dbReference type="InterPro" id="IPR034741">
    <property type="entry name" value="Terpene_cyclase-like_1_C"/>
</dbReference>
<comment type="cofactor">
    <cofactor evidence="1">
        <name>Mg(2+)</name>
        <dbReference type="ChEBI" id="CHEBI:18420"/>
    </cofactor>
</comment>
<dbReference type="GO" id="GO:0120251">
    <property type="term" value="P:hydrocarbon biosynthetic process"/>
    <property type="evidence" value="ECO:0007669"/>
    <property type="project" value="UniProtKB-ARBA"/>
</dbReference>
<keyword evidence="2" id="KW-0479">Metal-binding</keyword>
<keyword evidence="3" id="KW-0460">Magnesium</keyword>
<dbReference type="InterPro" id="IPR008930">
    <property type="entry name" value="Terpenoid_cyclase/PrenylTrfase"/>
</dbReference>
<dbReference type="Pfam" id="PF03936">
    <property type="entry name" value="Terpene_synth_C"/>
    <property type="match status" value="1"/>
</dbReference>
<evidence type="ECO:0000259" key="5">
    <source>
        <dbReference type="Pfam" id="PF01397"/>
    </source>
</evidence>
<dbReference type="GO" id="GO:0016102">
    <property type="term" value="P:diterpenoid biosynthetic process"/>
    <property type="evidence" value="ECO:0007669"/>
    <property type="project" value="InterPro"/>
</dbReference>
<dbReference type="CDD" id="cd00684">
    <property type="entry name" value="Terpene_cyclase_plant_C1"/>
    <property type="match status" value="1"/>
</dbReference>
<dbReference type="InterPro" id="IPR050148">
    <property type="entry name" value="Terpene_synthase-like"/>
</dbReference>
<dbReference type="PANTHER" id="PTHR31225">
    <property type="entry name" value="OS04G0344100 PROTEIN-RELATED"/>
    <property type="match status" value="1"/>
</dbReference>
<evidence type="ECO:0000256" key="3">
    <source>
        <dbReference type="ARBA" id="ARBA00022842"/>
    </source>
</evidence>
<dbReference type="EMBL" id="OZ034819">
    <property type="protein sequence ID" value="CAL1391607.1"/>
    <property type="molecule type" value="Genomic_DNA"/>
</dbReference>
<dbReference type="FunFam" id="1.50.10.130:FF:000001">
    <property type="entry name" value="Isoprene synthase, chloroplastic"/>
    <property type="match status" value="1"/>
</dbReference>
<dbReference type="Gene3D" id="1.50.10.130">
    <property type="entry name" value="Terpene synthase, N-terminal domain"/>
    <property type="match status" value="1"/>
</dbReference>
<dbReference type="SFLD" id="SFLDG01019">
    <property type="entry name" value="Terpene_Cyclase_Like_1_C_Termi"/>
    <property type="match status" value="1"/>
</dbReference>
<evidence type="ECO:0000313" key="7">
    <source>
        <dbReference type="EMBL" id="CAL1391607.1"/>
    </source>
</evidence>
<dbReference type="Proteomes" id="UP001497516">
    <property type="component" value="Chromosome 6"/>
</dbReference>
<dbReference type="InterPro" id="IPR005630">
    <property type="entry name" value="Terpene_synthase_metal-bd"/>
</dbReference>
<dbReference type="SFLD" id="SFLDS00005">
    <property type="entry name" value="Isoprenoid_Synthase_Type_I"/>
    <property type="match status" value="1"/>
</dbReference>
<reference evidence="7 8" key="1">
    <citation type="submission" date="2024-04" db="EMBL/GenBank/DDBJ databases">
        <authorList>
            <person name="Fracassetti M."/>
        </authorList>
    </citation>
    <scope>NUCLEOTIDE SEQUENCE [LARGE SCALE GENOMIC DNA]</scope>
</reference>
<protein>
    <submittedName>
        <fullName evidence="7">Uncharacterized protein</fullName>
    </submittedName>
</protein>
<dbReference type="Pfam" id="PF01397">
    <property type="entry name" value="Terpene_synth"/>
    <property type="match status" value="1"/>
</dbReference>
<keyword evidence="4" id="KW-0456">Lyase</keyword>
<dbReference type="InterPro" id="IPR044814">
    <property type="entry name" value="Terpene_cyclase_plant_C1"/>
</dbReference>
<dbReference type="InterPro" id="IPR008949">
    <property type="entry name" value="Isoprenoid_synthase_dom_sf"/>
</dbReference>
<sequence>MHALIITMSSSSSLRPVVPPAGKEPATKKQATVAGAVDRVSSASFPRTVWADGFLSNKVDYVSHQVKQKQPKYQVLKEEVRKMLITYEPKSGDDEAAMADKLQLIDTIQRLGVGYHFETEIEEALEKVYDKGDGLFNNMDDKGTDLYHATLRFRLLRQHEFPVSHDWFTKLKDNEGRFNEWLSTNDQGLLSLYEAAHMAFNGEDILDEALTFATKTLKCSILPHTINPRFQKHINFALRFPVWKCIPRLLARYYIDFYSEDPSHNQKLLMLAKLDFNMVQNIHQQELREISNWWQSLQVTTNFPYARDRVVECYFCMNAIYFEPKYRLARTILNKVFLTLSLVDDTFDNFATYEELQILTEAIQRFDGEAIEALPDTMKNIYRVIVNTYDEINVEVGKLGSSFGVEYAKAELKRICRSYLTEALWRNKGYVPTLEEYKKEAYITSSSLILSASAFLGMGTEIATREAFEWLSNEPKMIRSVAAIGRLENDITSHELERKREHVASAVECYVKENLSASRDEAVEFFWNEISRAWKDTTEEYCQTPTPLHVALTQRILNYARCSHVLYEKGDGYTDPYLLKAHIASLFIDDVPL</sequence>
<dbReference type="InterPro" id="IPR036965">
    <property type="entry name" value="Terpene_synth_N_sf"/>
</dbReference>
<dbReference type="SUPFAM" id="SSF48239">
    <property type="entry name" value="Terpenoid cyclases/Protein prenyltransferases"/>
    <property type="match status" value="1"/>
</dbReference>
<evidence type="ECO:0000256" key="1">
    <source>
        <dbReference type="ARBA" id="ARBA00001946"/>
    </source>
</evidence>
<proteinExistence type="predicted"/>
<gene>
    <name evidence="7" type="ORF">LTRI10_LOCUS32318</name>
</gene>